<dbReference type="InterPro" id="IPR015928">
    <property type="entry name" value="Aconitase/3IPM_dehydase_swvl"/>
</dbReference>
<keyword evidence="14" id="KW-0028">Amino-acid biosynthesis</keyword>
<dbReference type="HAMAP" id="MF_01033">
    <property type="entry name" value="LeuB_type1"/>
    <property type="match status" value="1"/>
</dbReference>
<dbReference type="InterPro" id="IPR019818">
    <property type="entry name" value="IsoCit/isopropylmalate_DH_CS"/>
</dbReference>
<dbReference type="HAMAP" id="MF_01026">
    <property type="entry name" value="LeuC_type1"/>
    <property type="match status" value="1"/>
</dbReference>
<dbReference type="UniPathway" id="UPA00051">
    <property type="reaction ID" value="UER00464"/>
</dbReference>
<dbReference type="InterPro" id="IPR004429">
    <property type="entry name" value="Isopropylmalate_DH"/>
</dbReference>
<evidence type="ECO:0000256" key="25">
    <source>
        <dbReference type="ARBA" id="ARBA00023239"/>
    </source>
</evidence>
<comment type="cofactor">
    <cofactor evidence="27">
        <name>Mg(2+)</name>
        <dbReference type="ChEBI" id="CHEBI:18420"/>
    </cofactor>
    <cofactor evidence="27">
        <name>Mn(2+)</name>
        <dbReference type="ChEBI" id="CHEBI:29035"/>
    </cofactor>
    <text evidence="27">Binds 1 Mg(2+) or Mn(2+) ion per subunit.</text>
</comment>
<keyword evidence="13" id="KW-0816">Tricarboxylic acid cycle</keyword>
<comment type="similarity">
    <text evidence="9">Belongs to the aspartate-semialdehyde dehydrogenase family.</text>
</comment>
<dbReference type="InterPro" id="IPR057840">
    <property type="entry name" value="FimV_N"/>
</dbReference>
<comment type="pathway">
    <text evidence="6">Amino-acid biosynthesis; L-threonine biosynthesis; L-threonine from L-aspartate: step 2/5.</text>
</comment>
<keyword evidence="30" id="KW-1185">Reference proteome</keyword>
<evidence type="ECO:0000256" key="8">
    <source>
        <dbReference type="ARBA" id="ARBA00007769"/>
    </source>
</evidence>
<dbReference type="SUPFAM" id="SSF55347">
    <property type="entry name" value="Glyceraldehyde-3-phosphate dehydrogenase-like, C-terminal domain"/>
    <property type="match status" value="1"/>
</dbReference>
<dbReference type="NCBIfam" id="TIGR01745">
    <property type="entry name" value="asd_gamma"/>
    <property type="match status" value="1"/>
</dbReference>
<feature type="compositionally biased region" description="Low complexity" evidence="28">
    <location>
        <begin position="1410"/>
        <end position="1422"/>
    </location>
</feature>
<dbReference type="GO" id="GO:0006099">
    <property type="term" value="P:tricarboxylic acid cycle"/>
    <property type="evidence" value="ECO:0007669"/>
    <property type="project" value="UniProtKB-KW"/>
</dbReference>
<evidence type="ECO:0000256" key="17">
    <source>
        <dbReference type="ARBA" id="ARBA00022842"/>
    </source>
</evidence>
<evidence type="ECO:0000256" key="4">
    <source>
        <dbReference type="ARBA" id="ARBA00002695"/>
    </source>
</evidence>
<dbReference type="NCBIfam" id="NF009116">
    <property type="entry name" value="PRK12466.1"/>
    <property type="match status" value="1"/>
</dbReference>
<dbReference type="Gene3D" id="3.30.360.10">
    <property type="entry name" value="Dihydrodipicolinate Reductase, domain 2"/>
    <property type="match status" value="1"/>
</dbReference>
<dbReference type="GO" id="GO:0003861">
    <property type="term" value="F:3-isopropylmalate dehydratase activity"/>
    <property type="evidence" value="ECO:0007669"/>
    <property type="project" value="UniProtKB-EC"/>
</dbReference>
<feature type="domain" description="LysM" evidence="29">
    <location>
        <begin position="1326"/>
        <end position="1381"/>
    </location>
</feature>
<name>A0A1I8AMI3_9BILA</name>
<keyword evidence="16 27" id="KW-0479">Metal-binding</keyword>
<comment type="similarity">
    <text evidence="7">Belongs to the aconitase/IPM isomerase family.</text>
</comment>
<dbReference type="SUPFAM" id="SSF51735">
    <property type="entry name" value="NAD(P)-binding Rossmann-fold domains"/>
    <property type="match status" value="1"/>
</dbReference>
<dbReference type="GO" id="GO:0009088">
    <property type="term" value="P:threonine biosynthetic process"/>
    <property type="evidence" value="ECO:0007669"/>
    <property type="project" value="UniProtKB-UniPathway"/>
</dbReference>
<comment type="cofactor">
    <cofactor evidence="3">
        <name>[4Fe-4S] cluster</name>
        <dbReference type="ChEBI" id="CHEBI:49883"/>
    </cofactor>
</comment>
<evidence type="ECO:0000256" key="19">
    <source>
        <dbReference type="ARBA" id="ARBA00023002"/>
    </source>
</evidence>
<dbReference type="GO" id="GO:0046983">
    <property type="term" value="F:protein dimerization activity"/>
    <property type="evidence" value="ECO:0007669"/>
    <property type="project" value="InterPro"/>
</dbReference>
<evidence type="ECO:0000256" key="12">
    <source>
        <dbReference type="ARBA" id="ARBA00022485"/>
    </source>
</evidence>
<dbReference type="UniPathway" id="UPA00034">
    <property type="reaction ID" value="UER00016"/>
</dbReference>
<dbReference type="GO" id="GO:0005829">
    <property type="term" value="C:cytosol"/>
    <property type="evidence" value="ECO:0007669"/>
    <property type="project" value="TreeGrafter"/>
</dbReference>
<evidence type="ECO:0000256" key="23">
    <source>
        <dbReference type="ARBA" id="ARBA00023167"/>
    </source>
</evidence>
<evidence type="ECO:0000256" key="20">
    <source>
        <dbReference type="ARBA" id="ARBA00023004"/>
    </source>
</evidence>
<dbReference type="SMART" id="SM01329">
    <property type="entry name" value="Iso_dh"/>
    <property type="match status" value="1"/>
</dbReference>
<dbReference type="GO" id="GO:0009098">
    <property type="term" value="P:L-leucine biosynthetic process"/>
    <property type="evidence" value="ECO:0007669"/>
    <property type="project" value="UniProtKB-UniPathway"/>
</dbReference>
<evidence type="ECO:0000256" key="1">
    <source>
        <dbReference type="ARBA" id="ARBA00000491"/>
    </source>
</evidence>
<keyword evidence="20" id="KW-0408">Iron</keyword>
<comment type="function">
    <text evidence="27">Catalyzes the oxidation of 3-carboxy-2-hydroxy-4-methylpentanoate (3-isopropylmalate) to 3-carboxy-4-methyl-2-oxopentanoate. The product decarboxylates to 4-methyl-2 oxopentanoate.</text>
</comment>
<dbReference type="CDD" id="cd23938">
    <property type="entry name" value="ASADH_C_bac_like"/>
    <property type="match status" value="1"/>
</dbReference>
<dbReference type="UniPathway" id="UPA00048">
    <property type="reaction ID" value="UER00071"/>
</dbReference>
<dbReference type="InterPro" id="IPR015931">
    <property type="entry name" value="Acnase/IPM_dHydase_lsu_aba_1/3"/>
</dbReference>
<feature type="compositionally biased region" description="Polar residues" evidence="28">
    <location>
        <begin position="1503"/>
        <end position="1520"/>
    </location>
</feature>
<evidence type="ECO:0000256" key="7">
    <source>
        <dbReference type="ARBA" id="ARBA00007185"/>
    </source>
</evidence>
<keyword evidence="15" id="KW-0791">Threonine biosynthesis</keyword>
<dbReference type="Gene3D" id="3.10.350.10">
    <property type="entry name" value="LysM domain"/>
    <property type="match status" value="1"/>
</dbReference>
<evidence type="ECO:0000256" key="11">
    <source>
        <dbReference type="ARBA" id="ARBA00022430"/>
    </source>
</evidence>
<evidence type="ECO:0000256" key="24">
    <source>
        <dbReference type="ARBA" id="ARBA00023211"/>
    </source>
</evidence>
<keyword evidence="25" id="KW-0456">Lyase</keyword>
<dbReference type="InterPro" id="IPR011534">
    <property type="entry name" value="Asp_ADH_gamma-type"/>
</dbReference>
<dbReference type="InterPro" id="IPR018136">
    <property type="entry name" value="Aconitase_4Fe-4S_BS"/>
</dbReference>
<dbReference type="NCBIfam" id="TIGR03505">
    <property type="entry name" value="FimV_core"/>
    <property type="match status" value="1"/>
</dbReference>
<dbReference type="InterPro" id="IPR036008">
    <property type="entry name" value="Aconitase_4Fe-4S_dom"/>
</dbReference>
<dbReference type="PANTHER" id="PTHR42979">
    <property type="entry name" value="3-ISOPROPYLMALATE DEHYDROGENASE"/>
    <property type="match status" value="1"/>
</dbReference>
<dbReference type="InterPro" id="IPR001030">
    <property type="entry name" value="Acoase/IPM_deHydtase_lsu_aba"/>
</dbReference>
<organism evidence="30 31">
    <name type="scientific">Steinernema glaseri</name>
    <dbReference type="NCBI Taxonomy" id="37863"/>
    <lineage>
        <taxon>Eukaryota</taxon>
        <taxon>Metazoa</taxon>
        <taxon>Ecdysozoa</taxon>
        <taxon>Nematoda</taxon>
        <taxon>Chromadorea</taxon>
        <taxon>Rhabditida</taxon>
        <taxon>Tylenchina</taxon>
        <taxon>Panagrolaimomorpha</taxon>
        <taxon>Strongyloidoidea</taxon>
        <taxon>Steinernematidae</taxon>
        <taxon>Steinernema</taxon>
    </lineage>
</organism>
<evidence type="ECO:0000256" key="6">
    <source>
        <dbReference type="ARBA" id="ARBA00005097"/>
    </source>
</evidence>
<dbReference type="PROSITE" id="PS00470">
    <property type="entry name" value="IDH_IMDH"/>
    <property type="match status" value="1"/>
</dbReference>
<evidence type="ECO:0000256" key="28">
    <source>
        <dbReference type="SAM" id="MobiDB-lite"/>
    </source>
</evidence>
<feature type="compositionally biased region" description="Basic and acidic residues" evidence="28">
    <location>
        <begin position="1448"/>
        <end position="1469"/>
    </location>
</feature>
<dbReference type="GO" id="GO:0009086">
    <property type="term" value="P:methionine biosynthetic process"/>
    <property type="evidence" value="ECO:0007669"/>
    <property type="project" value="UniProtKB-KW"/>
</dbReference>
<evidence type="ECO:0000256" key="2">
    <source>
        <dbReference type="ARBA" id="ARBA00001936"/>
    </source>
</evidence>
<evidence type="ECO:0000256" key="21">
    <source>
        <dbReference type="ARBA" id="ARBA00023014"/>
    </source>
</evidence>
<dbReference type="InterPro" id="IPR012280">
    <property type="entry name" value="Semialdhyde_DH_dimer_dom"/>
</dbReference>
<comment type="pathway">
    <text evidence="5">Amino-acid biosynthesis; L-methionine biosynthesis via de novo pathway; L-homoserine from L-aspartate: step 2/3.</text>
</comment>
<keyword evidence="12" id="KW-0004">4Fe-4S</keyword>
<dbReference type="Gene3D" id="3.40.718.10">
    <property type="entry name" value="Isopropylmalate Dehydrogenase"/>
    <property type="match status" value="1"/>
</dbReference>
<keyword evidence="18" id="KW-0521">NADP</keyword>
<accession>A0A1I8AMI3</accession>
<evidence type="ECO:0000259" key="29">
    <source>
        <dbReference type="PROSITE" id="PS51782"/>
    </source>
</evidence>
<evidence type="ECO:0000256" key="16">
    <source>
        <dbReference type="ARBA" id="ARBA00022723"/>
    </source>
</evidence>
<protein>
    <recommendedName>
        <fullName evidence="27">3-isopropylmalate dehydrogenase</fullName>
        <ecNumber evidence="27">1.1.1.85</ecNumber>
    </recommendedName>
</protein>
<dbReference type="NCBIfam" id="NF005144">
    <property type="entry name" value="PRK06598.1"/>
    <property type="match status" value="1"/>
</dbReference>
<dbReference type="SMART" id="SM00859">
    <property type="entry name" value="Semialdhyde_dh"/>
    <property type="match status" value="1"/>
</dbReference>
<dbReference type="PROSITE" id="PS01103">
    <property type="entry name" value="ASD"/>
    <property type="match status" value="1"/>
</dbReference>
<evidence type="ECO:0000256" key="18">
    <source>
        <dbReference type="ARBA" id="ARBA00022857"/>
    </source>
</evidence>
<keyword evidence="22 27" id="KW-0520">NAD</keyword>
<comment type="pathway">
    <text evidence="27">Amino-acid biosynthesis; L-leucine biosynthesis; L-leucine from 3-methyl-2-oxobutanoate: step 3/4.</text>
</comment>
<evidence type="ECO:0000256" key="5">
    <source>
        <dbReference type="ARBA" id="ARBA00005021"/>
    </source>
</evidence>
<dbReference type="WBParaSite" id="L893_g7303.t1">
    <property type="protein sequence ID" value="L893_g7303.t1"/>
    <property type="gene ID" value="L893_g7303"/>
</dbReference>
<comment type="catalytic activity">
    <reaction evidence="27">
        <text>(2R,3S)-3-isopropylmalate + NAD(+) = 4-methyl-2-oxopentanoate + CO2 + NADH</text>
        <dbReference type="Rhea" id="RHEA:32271"/>
        <dbReference type="ChEBI" id="CHEBI:16526"/>
        <dbReference type="ChEBI" id="CHEBI:17865"/>
        <dbReference type="ChEBI" id="CHEBI:35121"/>
        <dbReference type="ChEBI" id="CHEBI:57540"/>
        <dbReference type="ChEBI" id="CHEBI:57945"/>
        <dbReference type="EC" id="1.1.1.85"/>
    </reaction>
</comment>
<dbReference type="Pfam" id="PF00180">
    <property type="entry name" value="Iso_dh"/>
    <property type="match status" value="1"/>
</dbReference>
<feature type="region of interest" description="Disordered" evidence="28">
    <location>
        <begin position="1501"/>
        <end position="1520"/>
    </location>
</feature>
<dbReference type="GO" id="GO:0009089">
    <property type="term" value="P:lysine biosynthetic process via diaminopimelate"/>
    <property type="evidence" value="ECO:0007669"/>
    <property type="project" value="UniProtKB-UniPathway"/>
</dbReference>
<dbReference type="Pfam" id="PF02774">
    <property type="entry name" value="Semialdhyde_dhC"/>
    <property type="match status" value="1"/>
</dbReference>
<dbReference type="SUPFAM" id="SSF52016">
    <property type="entry name" value="LeuD/IlvD-like"/>
    <property type="match status" value="1"/>
</dbReference>
<dbReference type="GO" id="GO:0009097">
    <property type="term" value="P:isoleucine biosynthetic process"/>
    <property type="evidence" value="ECO:0007669"/>
    <property type="project" value="InterPro"/>
</dbReference>
<keyword evidence="24" id="KW-0464">Manganese</keyword>
<dbReference type="InterPro" id="IPR036291">
    <property type="entry name" value="NAD(P)-bd_dom_sf"/>
</dbReference>
<feature type="region of interest" description="Disordered" evidence="28">
    <location>
        <begin position="1410"/>
        <end position="1471"/>
    </location>
</feature>
<dbReference type="Gene3D" id="3.40.50.720">
    <property type="entry name" value="NAD(P)-binding Rossmann-like Domain"/>
    <property type="match status" value="1"/>
</dbReference>
<dbReference type="Pfam" id="PF25800">
    <property type="entry name" value="FimV_N"/>
    <property type="match status" value="1"/>
</dbReference>
<dbReference type="InterPro" id="IPR020012">
    <property type="entry name" value="LysM_FimV"/>
</dbReference>
<reference evidence="31" key="1">
    <citation type="submission" date="2016-11" db="UniProtKB">
        <authorList>
            <consortium name="WormBaseParasite"/>
        </authorList>
    </citation>
    <scope>IDENTIFICATION</scope>
</reference>
<dbReference type="FunFam" id="3.40.718.10:FF:000006">
    <property type="entry name" value="3-isopropylmalate dehydrogenase"/>
    <property type="match status" value="1"/>
</dbReference>
<evidence type="ECO:0000256" key="27">
    <source>
        <dbReference type="RuleBase" id="RU004445"/>
    </source>
</evidence>
<sequence length="1520" mass="163676">MAKTLYDKLFDEHVVHQDTDGTCLIYIDRHLLHEVTSPQAFEGLTLAGRKPWRISANLAVADHNVPTTSRQNGIEDPISRLQVDTLDANCEEFGITEFRMNDVRQGIVHIVGPEQGATLPGMTVVCGDSHTSTHGAVGALAFGIGTSEVEHTLATQTLLMKKSKSMLIQVDGKLPFGCTAKDLILYVIGQIGTAGGTGYAIEFGGSAIRALSMEGRMTVCNMAIEAGARSGMVAVDEQTIQYLRGRPYSPKGVLWDQAVAYWNTLHSDEGAEFDRVIRIDASQITPQLTWGTSPEMVLPIDSRVPDPEKEKDEVARNGMERALEYMGLTPNMPLTDIRIDRVFIGSCTNARIEDLRAAASVAKGRKVASNVKQAMIVPGSGLVKRQAEQEGLDKIFLSAGFEWREPGCSMCLAMNADRLEPGERCASTSNRNFEGRQGQGGRTHLVSPAMAAAAAIAGHFVDNGLLPIVLNELDIARLFDEVKAFPGYKLRIDLAEQRVITPEGRELPFTIDASRKHSLLNGLDEIGLTLQKADMIRQYEAERLARHPWLAQRVLGALGMDLEMTVAPVGGAAYDLHGHPLPPETLSLAQGSDAVLFGAVGDWKYDSLERHLRPEQAILGLRRAMGLFANLRPAILYPQLANASTLKPEVVSGLDILIVRELTGDIYFGQPRGVRTVEEGNFAGERQGFDTMHYAESEVRRIAHVGFQAAQKRQKRLCSVDKSNVLETSQFWRDIMIDVAREYPDVELSHMYVDNAAMQLVRAPKEFDVIVTGNLFGDILSDEAAMLTGSIGMLPSASLNASQQGLYEPSHGSAPDIAGQDKANPLATILSAAMLLRYSLNAEDQAKRIEAAVASVLEQGLRTGDIYEDGCQLLSTSAMGDAPVFFSTSNAGGAAPSWADGAGPLQDAHDIDALKKLPIIVTAQGGDYTSQIYPKLRAAGWNGLWIDAASTLRMDENSVIVLDPINRPVIDAALAKGGKQFIGGNCTVSCMLMGLGGLFNQNLVEWMTSMTYQAASGGGAQHMRELLTQFGLINQSVSSLLDDPASAILDIDRGVLQTQRDPNLPQKNFGVPLGGSLIPWIDSDLGNGMTREEWKAGVETNKILGRGAQDKHIPIDGLCVRIGAMRCHSQALTIKLTRDVPLDEITDILAEGSKWAKVVPNERQATVEALTPVAVTGTLDIPVGRLRKLNMGPEYLSAFTLDVGIRQISPEESLSLKVAPAPLSAWQQVGLTPPVDLDSLKAVIDRDGQGQIRRIRLSSEQMFSGSVADVLLQIQSDSGQFLHQVSVLAPAPVAVKAVTQPQAGRQAPVSVQVSPSSTASKVQAQSAVRVKSGDTLHALARRHAVDGVSSYQWMMAVQKQNPNAFIDQNMHRLKAGQTLQIPDAAAMLSVDDAQARRFYIDQAQALRSAAQAGQDQSDASQGVAQNGSSESGAQAQGQDRLLLSAGAEARDAKQQLQHELRETGDRVSQLEENVSTLGRALQSQGEAAKDLVLDSAQELGLSDSGSDAANGNTHSGASGA</sequence>
<dbReference type="NCBIfam" id="TIGR00169">
    <property type="entry name" value="leuB"/>
    <property type="match status" value="1"/>
</dbReference>
<comment type="subunit">
    <text evidence="10 27">Homodimer.</text>
</comment>
<keyword evidence="26 27" id="KW-0100">Branched-chain amino acid biosynthesis</keyword>
<dbReference type="EC" id="1.1.1.85" evidence="27"/>
<dbReference type="InterPro" id="IPR024084">
    <property type="entry name" value="IsoPropMal-DH-like_dom"/>
</dbReference>
<dbReference type="NCBIfam" id="NF004016">
    <property type="entry name" value="PRK05478.1"/>
    <property type="match status" value="1"/>
</dbReference>
<evidence type="ECO:0000256" key="14">
    <source>
        <dbReference type="ARBA" id="ARBA00022605"/>
    </source>
</evidence>
<dbReference type="GO" id="GO:0000287">
    <property type="term" value="F:magnesium ion binding"/>
    <property type="evidence" value="ECO:0007669"/>
    <property type="project" value="InterPro"/>
</dbReference>
<comment type="function">
    <text evidence="4">Catalyzes the isomerization between 2-isopropylmalate and 3-isopropylmalate, via the formation of 2-isopropylmaleate.</text>
</comment>
<dbReference type="InterPro" id="IPR000319">
    <property type="entry name" value="Asp-semialdehyde_DH_CS"/>
</dbReference>
<dbReference type="GO" id="GO:0003862">
    <property type="term" value="F:3-isopropylmalate dehydrogenase activity"/>
    <property type="evidence" value="ECO:0007669"/>
    <property type="project" value="UniProtKB-EC"/>
</dbReference>
<keyword evidence="19" id="KW-0560">Oxidoreductase</keyword>
<evidence type="ECO:0000256" key="22">
    <source>
        <dbReference type="ARBA" id="ARBA00023027"/>
    </source>
</evidence>
<dbReference type="InterPro" id="IPR004430">
    <property type="entry name" value="3-IsopropMal_deHydase_lsu"/>
</dbReference>
<dbReference type="Proteomes" id="UP000095287">
    <property type="component" value="Unplaced"/>
</dbReference>
<evidence type="ECO:0000256" key="13">
    <source>
        <dbReference type="ARBA" id="ARBA00022532"/>
    </source>
</evidence>
<evidence type="ECO:0000313" key="31">
    <source>
        <dbReference type="WBParaSite" id="L893_g7303.t1"/>
    </source>
</evidence>
<dbReference type="InterPro" id="IPR036779">
    <property type="entry name" value="LysM_dom_sf"/>
</dbReference>
<comment type="cofactor">
    <cofactor evidence="2">
        <name>Mn(2+)</name>
        <dbReference type="ChEBI" id="CHEBI:29035"/>
    </cofactor>
</comment>
<evidence type="ECO:0000256" key="15">
    <source>
        <dbReference type="ARBA" id="ARBA00022697"/>
    </source>
</evidence>
<evidence type="ECO:0000313" key="30">
    <source>
        <dbReference type="Proteomes" id="UP000095287"/>
    </source>
</evidence>
<dbReference type="Gene3D" id="3.30.499.10">
    <property type="entry name" value="Aconitase, domain 3"/>
    <property type="match status" value="2"/>
</dbReference>
<feature type="compositionally biased region" description="Polar residues" evidence="28">
    <location>
        <begin position="1423"/>
        <end position="1437"/>
    </location>
</feature>
<dbReference type="GO" id="GO:0051539">
    <property type="term" value="F:4 iron, 4 sulfur cluster binding"/>
    <property type="evidence" value="ECO:0007669"/>
    <property type="project" value="UniProtKB-KW"/>
</dbReference>
<evidence type="ECO:0000256" key="3">
    <source>
        <dbReference type="ARBA" id="ARBA00001966"/>
    </source>
</evidence>
<evidence type="ECO:0000256" key="9">
    <source>
        <dbReference type="ARBA" id="ARBA00010584"/>
    </source>
</evidence>
<dbReference type="GO" id="GO:0004073">
    <property type="term" value="F:aspartate-semialdehyde dehydrogenase activity"/>
    <property type="evidence" value="ECO:0007669"/>
    <property type="project" value="InterPro"/>
</dbReference>
<comment type="similarity">
    <text evidence="8">Belongs to the isocitrate and isopropylmalate dehydrogenases family.</text>
</comment>
<dbReference type="PROSITE" id="PS51782">
    <property type="entry name" value="LYSM"/>
    <property type="match status" value="1"/>
</dbReference>
<dbReference type="SUPFAM" id="SSF53659">
    <property type="entry name" value="Isocitrate/Isopropylmalate dehydrogenase-like"/>
    <property type="match status" value="1"/>
</dbReference>
<dbReference type="PROSITE" id="PS00450">
    <property type="entry name" value="ACONITASE_1"/>
    <property type="match status" value="1"/>
</dbReference>
<dbReference type="UniPathway" id="UPA00050">
    <property type="reaction ID" value="UER00463"/>
</dbReference>
<keyword evidence="17" id="KW-0460">Magnesium</keyword>
<dbReference type="CDD" id="cd01583">
    <property type="entry name" value="IPMI"/>
    <property type="match status" value="1"/>
</dbReference>
<dbReference type="InterPro" id="IPR018392">
    <property type="entry name" value="LysM"/>
</dbReference>
<dbReference type="PROSITE" id="PS01244">
    <property type="entry name" value="ACONITASE_2"/>
    <property type="match status" value="1"/>
</dbReference>
<proteinExistence type="inferred from homology"/>
<dbReference type="SUPFAM" id="SSF53732">
    <property type="entry name" value="Aconitase iron-sulfur domain"/>
    <property type="match status" value="1"/>
</dbReference>
<keyword evidence="11 27" id="KW-0432">Leucine biosynthesis</keyword>
<evidence type="ECO:0000256" key="10">
    <source>
        <dbReference type="ARBA" id="ARBA00011738"/>
    </source>
</evidence>
<keyword evidence="23" id="KW-0486">Methionine biosynthesis</keyword>
<evidence type="ECO:0000256" key="26">
    <source>
        <dbReference type="ARBA" id="ARBA00023304"/>
    </source>
</evidence>
<dbReference type="PRINTS" id="PR00415">
    <property type="entry name" value="ACONITASE"/>
</dbReference>
<dbReference type="GO" id="GO:0051287">
    <property type="term" value="F:NAD binding"/>
    <property type="evidence" value="ECO:0007669"/>
    <property type="project" value="InterPro"/>
</dbReference>
<dbReference type="GO" id="GO:0050661">
    <property type="term" value="F:NADP binding"/>
    <property type="evidence" value="ECO:0007669"/>
    <property type="project" value="InterPro"/>
</dbReference>
<dbReference type="FunFam" id="3.30.499.10:FF:000007">
    <property type="entry name" value="3-isopropylmalate dehydratase large subunit"/>
    <property type="match status" value="1"/>
</dbReference>
<dbReference type="InterPro" id="IPR033941">
    <property type="entry name" value="IPMI_cat"/>
</dbReference>
<keyword evidence="21" id="KW-0411">Iron-sulfur</keyword>
<dbReference type="PANTHER" id="PTHR42979:SF1">
    <property type="entry name" value="3-ISOPROPYLMALATE DEHYDROGENASE"/>
    <property type="match status" value="1"/>
</dbReference>
<comment type="catalytic activity">
    <reaction evidence="1">
        <text>(2R,3S)-3-isopropylmalate = (2S)-2-isopropylmalate</text>
        <dbReference type="Rhea" id="RHEA:32287"/>
        <dbReference type="ChEBI" id="CHEBI:1178"/>
        <dbReference type="ChEBI" id="CHEBI:35121"/>
        <dbReference type="EC" id="4.2.1.33"/>
    </reaction>
</comment>
<dbReference type="InterPro" id="IPR000534">
    <property type="entry name" value="Semialdehyde_DH_NAD-bd"/>
</dbReference>
<dbReference type="Gene3D" id="3.20.19.10">
    <property type="entry name" value="Aconitase, domain 4"/>
    <property type="match status" value="1"/>
</dbReference>
<dbReference type="NCBIfam" id="TIGR00170">
    <property type="entry name" value="leuC"/>
    <property type="match status" value="1"/>
</dbReference>
<dbReference type="Pfam" id="PF00330">
    <property type="entry name" value="Aconitase"/>
    <property type="match status" value="1"/>
</dbReference>